<evidence type="ECO:0000313" key="9">
    <source>
        <dbReference type="Proteomes" id="UP000279384"/>
    </source>
</evidence>
<evidence type="ECO:0000256" key="2">
    <source>
        <dbReference type="ARBA" id="ARBA00022448"/>
    </source>
</evidence>
<evidence type="ECO:0000313" key="8">
    <source>
        <dbReference type="EMBL" id="RKQ61313.1"/>
    </source>
</evidence>
<dbReference type="InterPro" id="IPR005116">
    <property type="entry name" value="Transp-assoc_OB_typ1"/>
</dbReference>
<organism evidence="8 9">
    <name type="scientific">Vogesella indigofera</name>
    <name type="common">Pseudomonas indigofera</name>
    <dbReference type="NCBI Taxonomy" id="45465"/>
    <lineage>
        <taxon>Bacteria</taxon>
        <taxon>Pseudomonadati</taxon>
        <taxon>Pseudomonadota</taxon>
        <taxon>Betaproteobacteria</taxon>
        <taxon>Neisseriales</taxon>
        <taxon>Chromobacteriaceae</taxon>
        <taxon>Vogesella</taxon>
    </lineage>
</organism>
<feature type="region of interest" description="Required for dimer formation and molybdate binding" evidence="6">
    <location>
        <begin position="136"/>
        <end position="144"/>
    </location>
</feature>
<dbReference type="Pfam" id="PF03459">
    <property type="entry name" value="TOBE"/>
    <property type="match status" value="2"/>
</dbReference>
<dbReference type="InterPro" id="IPR036390">
    <property type="entry name" value="WH_DNA-bd_sf"/>
</dbReference>
<dbReference type="Gene3D" id="2.40.50.100">
    <property type="match status" value="2"/>
</dbReference>
<dbReference type="GO" id="GO:0003700">
    <property type="term" value="F:DNA-binding transcription factor activity"/>
    <property type="evidence" value="ECO:0007669"/>
    <property type="project" value="InterPro"/>
</dbReference>
<dbReference type="PROSITE" id="PS51866">
    <property type="entry name" value="MOP"/>
    <property type="match status" value="2"/>
</dbReference>
<dbReference type="SUPFAM" id="SSF50331">
    <property type="entry name" value="MOP-like"/>
    <property type="match status" value="2"/>
</dbReference>
<keyword evidence="4" id="KW-0677">Repeat</keyword>
<comment type="similarity">
    <text evidence="1 5">Belongs to the ModE family.</text>
</comment>
<dbReference type="Gene3D" id="1.10.10.10">
    <property type="entry name" value="Winged helix-like DNA-binding domain superfamily/Winged helix DNA-binding domain"/>
    <property type="match status" value="1"/>
</dbReference>
<dbReference type="PANTHER" id="PTHR30432:SF1">
    <property type="entry name" value="DNA-BINDING TRANSCRIPTIONAL DUAL REGULATOR MODE"/>
    <property type="match status" value="1"/>
</dbReference>
<reference evidence="8 9" key="1">
    <citation type="submission" date="2018-10" db="EMBL/GenBank/DDBJ databases">
        <title>Genomic Encyclopedia of Type Strains, Phase IV (KMG-IV): sequencing the most valuable type-strain genomes for metagenomic binning, comparative biology and taxonomic classification.</title>
        <authorList>
            <person name="Goeker M."/>
        </authorList>
    </citation>
    <scope>NUCLEOTIDE SEQUENCE [LARGE SCALE GENOMIC DNA]</scope>
    <source>
        <strain evidence="8 9">DSM 3303</strain>
    </source>
</reference>
<comment type="caution">
    <text evidence="8">The sequence shown here is derived from an EMBL/GenBank/DDBJ whole genome shotgun (WGS) entry which is preliminary data.</text>
</comment>
<proteinExistence type="inferred from homology"/>
<dbReference type="AlphaFoldDB" id="A0A495BMQ4"/>
<dbReference type="PANTHER" id="PTHR30432">
    <property type="entry name" value="TRANSCRIPTIONAL REGULATOR MODE"/>
    <property type="match status" value="1"/>
</dbReference>
<feature type="domain" description="Mop" evidence="7">
    <location>
        <begin position="207"/>
        <end position="273"/>
    </location>
</feature>
<name>A0A495BMQ4_VOGIN</name>
<dbReference type="GO" id="GO:0015689">
    <property type="term" value="P:molybdate ion transport"/>
    <property type="evidence" value="ECO:0007669"/>
    <property type="project" value="UniProtKB-UniRule"/>
</dbReference>
<dbReference type="NCBIfam" id="TIGR00638">
    <property type="entry name" value="Mop"/>
    <property type="match status" value="1"/>
</dbReference>
<dbReference type="InterPro" id="IPR000847">
    <property type="entry name" value="LysR_HTH_N"/>
</dbReference>
<dbReference type="Proteomes" id="UP000279384">
    <property type="component" value="Unassembled WGS sequence"/>
</dbReference>
<evidence type="ECO:0000256" key="5">
    <source>
        <dbReference type="PIRNR" id="PIRNR005763"/>
    </source>
</evidence>
<sequence length="275" mass="28985">MTRGLRGPLFRVNVIPFLNSERIAMSELLHPFAGKGTGQRIALLRAIREHGSISAAARQCQLSYKAAWQHIDNINNLSPQPLVARLTGGKGGGGTRLTALGEQLLDAWEKTGVALQAGSMQERQTLALLGRLAVRTSARNQLAGEISHIQRGAVNDTITLRLPGGSQLQAQITRESCDELALHEGGHAIALIKASWITLALPQAAAQVAIANRLPGKVGRITAGLVNSEVIVTLPGGYSLCAMVDNDSLASLAIAVDDAVCALFSSQSVILGILD</sequence>
<evidence type="ECO:0000256" key="6">
    <source>
        <dbReference type="PIRSR" id="PIRSR005763-1"/>
    </source>
</evidence>
<dbReference type="SUPFAM" id="SSF46785">
    <property type="entry name" value="Winged helix' DNA-binding domain"/>
    <property type="match status" value="1"/>
</dbReference>
<dbReference type="InterPro" id="IPR008995">
    <property type="entry name" value="Mo/tungstate-bd_C_term_dom"/>
</dbReference>
<dbReference type="InterPro" id="IPR016462">
    <property type="entry name" value="ModE"/>
</dbReference>
<accession>A0A495BMQ4</accession>
<dbReference type="InterPro" id="IPR036388">
    <property type="entry name" value="WH-like_DNA-bd_sf"/>
</dbReference>
<feature type="domain" description="Mop" evidence="7">
    <location>
        <begin position="135"/>
        <end position="201"/>
    </location>
</feature>
<protein>
    <submittedName>
        <fullName evidence="8">ModE family transcriptional regulator</fullName>
    </submittedName>
</protein>
<dbReference type="EMBL" id="RBID01000011">
    <property type="protein sequence ID" value="RKQ61313.1"/>
    <property type="molecule type" value="Genomic_DNA"/>
</dbReference>
<dbReference type="Pfam" id="PF00126">
    <property type="entry name" value="HTH_1"/>
    <property type="match status" value="1"/>
</dbReference>
<dbReference type="GO" id="GO:0030151">
    <property type="term" value="F:molybdenum ion binding"/>
    <property type="evidence" value="ECO:0007669"/>
    <property type="project" value="UniProtKB-UniRule"/>
</dbReference>
<keyword evidence="3 5" id="KW-0500">Molybdenum</keyword>
<evidence type="ECO:0000259" key="7">
    <source>
        <dbReference type="PROSITE" id="PS51866"/>
    </source>
</evidence>
<evidence type="ECO:0000256" key="4">
    <source>
        <dbReference type="ARBA" id="ARBA00022737"/>
    </source>
</evidence>
<evidence type="ECO:0000256" key="3">
    <source>
        <dbReference type="ARBA" id="ARBA00022505"/>
    </source>
</evidence>
<keyword evidence="2 5" id="KW-0813">Transport</keyword>
<dbReference type="InterPro" id="IPR051815">
    <property type="entry name" value="Molybdate_resp_trans_reg"/>
</dbReference>
<evidence type="ECO:0000256" key="1">
    <source>
        <dbReference type="ARBA" id="ARBA00008110"/>
    </source>
</evidence>
<gene>
    <name evidence="8" type="ORF">C8E02_1083</name>
</gene>
<dbReference type="InterPro" id="IPR004606">
    <property type="entry name" value="Mop_domain"/>
</dbReference>
<dbReference type="PIRSF" id="PIRSF005763">
    <property type="entry name" value="Txn_reg_ModE"/>
    <property type="match status" value="1"/>
</dbReference>